<name>A0A2T0RVL5_9RHOB</name>
<keyword evidence="3" id="KW-0812">Transmembrane</keyword>
<feature type="domain" description="Bacterial sugar transferase" evidence="4">
    <location>
        <begin position="15"/>
        <end position="205"/>
    </location>
</feature>
<dbReference type="InterPro" id="IPR003362">
    <property type="entry name" value="Bact_transf"/>
</dbReference>
<keyword evidence="2" id="KW-0270">Exopolysaccharide synthesis</keyword>
<organism evidence="5 6">
    <name type="scientific">Aliiruegeria haliotis</name>
    <dbReference type="NCBI Taxonomy" id="1280846"/>
    <lineage>
        <taxon>Bacteria</taxon>
        <taxon>Pseudomonadati</taxon>
        <taxon>Pseudomonadota</taxon>
        <taxon>Alphaproteobacteria</taxon>
        <taxon>Rhodobacterales</taxon>
        <taxon>Roseobacteraceae</taxon>
        <taxon>Aliiruegeria</taxon>
    </lineage>
</organism>
<evidence type="ECO:0000256" key="1">
    <source>
        <dbReference type="ARBA" id="ARBA00006464"/>
    </source>
</evidence>
<keyword evidence="3" id="KW-0472">Membrane</keyword>
<dbReference type="AlphaFoldDB" id="A0A2T0RVL5"/>
<keyword evidence="5" id="KW-0808">Transferase</keyword>
<evidence type="ECO:0000256" key="3">
    <source>
        <dbReference type="SAM" id="Phobius"/>
    </source>
</evidence>
<keyword evidence="3" id="KW-1133">Transmembrane helix</keyword>
<reference evidence="5 6" key="1">
    <citation type="submission" date="2018-03" db="EMBL/GenBank/DDBJ databases">
        <title>Genomic Encyclopedia of Archaeal and Bacterial Type Strains, Phase II (KMG-II): from individual species to whole genera.</title>
        <authorList>
            <person name="Goeker M."/>
        </authorList>
    </citation>
    <scope>NUCLEOTIDE SEQUENCE [LARGE SCALE GENOMIC DNA]</scope>
    <source>
        <strain evidence="5 6">DSM 29328</strain>
    </source>
</reference>
<gene>
    <name evidence="5" type="ORF">CLV78_102367</name>
</gene>
<evidence type="ECO:0000259" key="4">
    <source>
        <dbReference type="Pfam" id="PF02397"/>
    </source>
</evidence>
<comment type="caution">
    <text evidence="5">The sequence shown here is derived from an EMBL/GenBank/DDBJ whole genome shotgun (WGS) entry which is preliminary data.</text>
</comment>
<sequence length="239" mass="26587">MTYSKRSPIHAFLGRLLDIALALLGIVILSPLMIVIAIAIVVESGFPVFFAQTRIGRDGKRFRMYKFRKLDDRRDDGCPLTLQNDKRMTRVGKVLAETKLDELPQLYNILRGDMAVVGPRPESLAFADCFTDDVLAVLDERPGIFGPSQVTFRNECALYPKGSDLIRFYRETLFPAKAALDLAYYPTRTIWTDIAWIVRGVFAVFGAVPPAGIELGTFTPRDLPTTGFLAGPNLDRNGG</sequence>
<evidence type="ECO:0000313" key="5">
    <source>
        <dbReference type="EMBL" id="PRY25190.1"/>
    </source>
</evidence>
<dbReference type="Pfam" id="PF02397">
    <property type="entry name" value="Bac_transf"/>
    <property type="match status" value="1"/>
</dbReference>
<evidence type="ECO:0000313" key="6">
    <source>
        <dbReference type="Proteomes" id="UP000239480"/>
    </source>
</evidence>
<protein>
    <submittedName>
        <fullName evidence="5">Lipopolysaccharide/colanic/teichoic acid biosynthesis glycosyltransferase</fullName>
    </submittedName>
</protein>
<evidence type="ECO:0000256" key="2">
    <source>
        <dbReference type="ARBA" id="ARBA00023169"/>
    </source>
</evidence>
<dbReference type="Proteomes" id="UP000239480">
    <property type="component" value="Unassembled WGS sequence"/>
</dbReference>
<dbReference type="EMBL" id="PVTD01000002">
    <property type="protein sequence ID" value="PRY25190.1"/>
    <property type="molecule type" value="Genomic_DNA"/>
</dbReference>
<accession>A0A2T0RVL5</accession>
<keyword evidence="6" id="KW-1185">Reference proteome</keyword>
<dbReference type="PANTHER" id="PTHR30576:SF0">
    <property type="entry name" value="UNDECAPRENYL-PHOSPHATE N-ACETYLGALACTOSAMINYL 1-PHOSPHATE TRANSFERASE-RELATED"/>
    <property type="match status" value="1"/>
</dbReference>
<feature type="transmembrane region" description="Helical" evidence="3">
    <location>
        <begin position="21"/>
        <end position="42"/>
    </location>
</feature>
<dbReference type="RefSeq" id="WP_106204115.1">
    <property type="nucleotide sequence ID" value="NZ_PVTD01000002.1"/>
</dbReference>
<dbReference type="PANTHER" id="PTHR30576">
    <property type="entry name" value="COLANIC BIOSYNTHESIS UDP-GLUCOSE LIPID CARRIER TRANSFERASE"/>
    <property type="match status" value="1"/>
</dbReference>
<dbReference type="GO" id="GO:0000271">
    <property type="term" value="P:polysaccharide biosynthetic process"/>
    <property type="evidence" value="ECO:0007669"/>
    <property type="project" value="UniProtKB-KW"/>
</dbReference>
<proteinExistence type="inferred from homology"/>
<comment type="similarity">
    <text evidence="1">Belongs to the bacterial sugar transferase family.</text>
</comment>
<dbReference type="OrthoDB" id="9808602at2"/>
<dbReference type="GO" id="GO:0016780">
    <property type="term" value="F:phosphotransferase activity, for other substituted phosphate groups"/>
    <property type="evidence" value="ECO:0007669"/>
    <property type="project" value="TreeGrafter"/>
</dbReference>